<evidence type="ECO:0008006" key="3">
    <source>
        <dbReference type="Google" id="ProtNLM"/>
    </source>
</evidence>
<accession>A0ABV4NUJ4</accession>
<dbReference type="InterPro" id="IPR015943">
    <property type="entry name" value="WD40/YVTN_repeat-like_dom_sf"/>
</dbReference>
<dbReference type="PROSITE" id="PS51257">
    <property type="entry name" value="PROKAR_LIPOPROTEIN"/>
    <property type="match status" value="1"/>
</dbReference>
<dbReference type="Proteomes" id="UP001569428">
    <property type="component" value="Unassembled WGS sequence"/>
</dbReference>
<dbReference type="SUPFAM" id="SSF63825">
    <property type="entry name" value="YWTD domain"/>
    <property type="match status" value="1"/>
</dbReference>
<keyword evidence="2" id="KW-1185">Reference proteome</keyword>
<protein>
    <recommendedName>
        <fullName evidence="3">NHL repeat containing protein</fullName>
    </recommendedName>
</protein>
<evidence type="ECO:0000313" key="1">
    <source>
        <dbReference type="EMBL" id="MFA0809705.1"/>
    </source>
</evidence>
<name>A0ABV4NUJ4_9GAMM</name>
<proteinExistence type="predicted"/>
<gene>
    <name evidence="1" type="ORF">ACCI49_02140</name>
</gene>
<dbReference type="InterPro" id="IPR013783">
    <property type="entry name" value="Ig-like_fold"/>
</dbReference>
<reference evidence="1 2" key="1">
    <citation type="submission" date="2024-08" db="EMBL/GenBank/DDBJ databases">
        <authorList>
            <person name="Ishaq N."/>
        </authorList>
    </citation>
    <scope>NUCLEOTIDE SEQUENCE [LARGE SCALE GENOMIC DNA]</scope>
    <source>
        <strain evidence="1 2">DSM 18651</strain>
    </source>
</reference>
<dbReference type="Gene3D" id="2.60.40.10">
    <property type="entry name" value="Immunoglobulins"/>
    <property type="match status" value="1"/>
</dbReference>
<dbReference type="EMBL" id="JBGMEK010000002">
    <property type="protein sequence ID" value="MFA0809705.1"/>
    <property type="molecule type" value="Genomic_DNA"/>
</dbReference>
<dbReference type="SUPFAM" id="SSF50998">
    <property type="entry name" value="Quinoprotein alcohol dehydrogenase-like"/>
    <property type="match status" value="1"/>
</dbReference>
<evidence type="ECO:0000313" key="2">
    <source>
        <dbReference type="Proteomes" id="UP001569428"/>
    </source>
</evidence>
<organism evidence="1 2">
    <name type="scientific">Microbulbifer epialgicus</name>
    <dbReference type="NCBI Taxonomy" id="393907"/>
    <lineage>
        <taxon>Bacteria</taxon>
        <taxon>Pseudomonadati</taxon>
        <taxon>Pseudomonadota</taxon>
        <taxon>Gammaproteobacteria</taxon>
        <taxon>Cellvibrionales</taxon>
        <taxon>Microbulbiferaceae</taxon>
        <taxon>Microbulbifer</taxon>
    </lineage>
</organism>
<dbReference type="InterPro" id="IPR011047">
    <property type="entry name" value="Quinoprotein_ADH-like_sf"/>
</dbReference>
<dbReference type="RefSeq" id="WP_371837318.1">
    <property type="nucleotide sequence ID" value="NZ_JBGMEK010000002.1"/>
</dbReference>
<sequence length="709" mass="77948">MKPTFKKLFTISTLIYLLAGCGGGSSGGGDDSREQKTDNENPSASILFPSADGLWSDREILIVRGSATDNVGVENVLVNGIEADSDDGFKTWQVEIPLTAGETTGINVEVTDVNGNRNPEAAFLTVNAYDNFDSYRFCSPLAYDDDRNLAYTFNPVREISLEKMQERFISSSLTDVVGAKYDATTGNFLVIENDRLLLVDRDFNVVNSISETDDESLSFGKRPQISIDDSSGDIYVQNYWPSSLIKVDPATGEREKISEFQYVDGSSVGYLNQGLEIKGGRFFVLEEKALLELNPFTWAASEISGKNLGAGESFYSIKGLSVDLENNKAYVGDHHSRLFEIDLTTGDREVISSELDAGEENLSFDSARNGFLDVGPFILINSCLTGHTFSINKESGERSRLSRKIRGDGPLISVSDVPIFDQDNNRIIVLNDSYGDSDLFSDFDKIQQVISVDLQTGHRSILSGPNYGEGIIKGYFNNLAVDDRNGNIYATESVSNSIVKIDPNTGNRTIVSGVKIGVGENLMGSRALAVDSTQNRILTISGSSLIAVDIETGNRSVITDFTYMDMWHPQYISLNSNSSHVYIPDVHGTINKIDLNSQEITTVSSKDIGSGPSMNELGFMVFDELNNQIIIEDYNHTEGDDYPIDMELLAVDIETGDRSLLLNILQKDNEDMLLSPAVDSQSNRLYLVLPNKSIAIFDIATKQYLTISH</sequence>
<comment type="caution">
    <text evidence="1">The sequence shown here is derived from an EMBL/GenBank/DDBJ whole genome shotgun (WGS) entry which is preliminary data.</text>
</comment>
<dbReference type="Gene3D" id="2.130.10.10">
    <property type="entry name" value="YVTN repeat-like/Quinoprotein amine dehydrogenase"/>
    <property type="match status" value="1"/>
</dbReference>